<evidence type="ECO:0000256" key="5">
    <source>
        <dbReference type="ARBA" id="ARBA00022568"/>
    </source>
</evidence>
<feature type="transmembrane region" description="Helical" evidence="18">
    <location>
        <begin position="850"/>
        <end position="873"/>
    </location>
</feature>
<feature type="compositionally biased region" description="Polar residues" evidence="17">
    <location>
        <begin position="1536"/>
        <end position="1553"/>
    </location>
</feature>
<feature type="transmembrane region" description="Helical" evidence="18">
    <location>
        <begin position="32"/>
        <end position="51"/>
    </location>
</feature>
<dbReference type="InterPro" id="IPR005821">
    <property type="entry name" value="Ion_trans_dom"/>
</dbReference>
<feature type="region of interest" description="Disordered" evidence="17">
    <location>
        <begin position="1693"/>
        <end position="1769"/>
    </location>
</feature>
<comment type="similarity">
    <text evidence="15">Belongs to the calcium channel alpha-1 subunit (TC 1.A.1.11) family.</text>
</comment>
<evidence type="ECO:0000256" key="4">
    <source>
        <dbReference type="ARBA" id="ARBA00022553"/>
    </source>
</evidence>
<keyword evidence="11" id="KW-0406">Ion transport</keyword>
<keyword evidence="3" id="KW-1003">Cell membrane</keyword>
<feature type="transmembrane region" description="Helical" evidence="18">
    <location>
        <begin position="1141"/>
        <end position="1166"/>
    </location>
</feature>
<keyword evidence="2" id="KW-0813">Transport</keyword>
<keyword evidence="13" id="KW-0325">Glycoprotein</keyword>
<feature type="transmembrane region" description="Helical" evidence="18">
    <location>
        <begin position="930"/>
        <end position="947"/>
    </location>
</feature>
<dbReference type="PROSITE" id="PS50222">
    <property type="entry name" value="EF_HAND_2"/>
    <property type="match status" value="1"/>
</dbReference>
<dbReference type="Gene3D" id="1.10.238.10">
    <property type="entry name" value="EF-hand"/>
    <property type="match status" value="1"/>
</dbReference>
<evidence type="ECO:0000256" key="12">
    <source>
        <dbReference type="ARBA" id="ARBA00023136"/>
    </source>
</evidence>
<evidence type="ECO:0000256" key="3">
    <source>
        <dbReference type="ARBA" id="ARBA00022475"/>
    </source>
</evidence>
<dbReference type="InterPro" id="IPR027359">
    <property type="entry name" value="Volt_channel_dom_sf"/>
</dbReference>
<feature type="transmembrane region" description="Helical" evidence="18">
    <location>
        <begin position="679"/>
        <end position="696"/>
    </location>
</feature>
<keyword evidence="9" id="KW-0851">Voltage-gated channel</keyword>
<evidence type="ECO:0000256" key="1">
    <source>
        <dbReference type="ARBA" id="ARBA00004651"/>
    </source>
</evidence>
<sequence>MRTIRLINITSGSETILRSLKKSDVGENYEQAVSFDAIYSALIPVYVLMTGQTWTDLMYVVMDAEYSWSSIYFVVVVLVMNFWILNLFIAVINEMFAKIRDDSHNNSAFTTSENKNPNILTESTEGYTYRPEEMERVSSLRMIVHRLECLWVIAIIVDLCFQCLRRYTMTSEELAGLERIELGFTIAFAVDIVIRFLVHIPKTSTFFKSKKNCMDLFLVLVTLCIQIGPIHNSTAYKYLTVFQVLRIYRPVIYVERLRSLIVRVLGSLVGLANLLFFIGMFLAIVAVMAALMFRDVVEQDQHMNFSDFYTSYLGVYQVFSGENWTDILYSAMKSELSQRQVAFAAIFIIAFYSFANFVLVNMLIAIIMENFEIPESSKRSQQIEEFVSKMGGALREVKWDLYRYLKPIPNSIGIDNMSSGIIHKRRKYLVRQFLLGDTALFHSDNTDALKQGSDSKGGKDAKALAGDTKGGKGVRFNQAAAPDGDKATMAEMRIDALINSHRERDALKDTLLGGDGQSRVPLSFQDPFLYAAPPRARALEEHVETVPSERRRFFSKDSLQSRSLFIFGYKSKVRRFCQSIVTPGRGYRVHGDPQHPIWSRMFNTTVTVAILACVLVAAITTPVWRFRQSNLPPDEQSVAIRVSDFVFPAIFTVEFLIRSIADGFLFTPDAYLKTLWNKIDLFVLITLYIPMFADLAKSQGISRFVRSLKALRALRLINQSAYIKETFYAVLVKGFPRLFDAALLSLAMIVPFAIYGLHLFMGLFFACNDDTVASMQECVGSFTDDLNGVPLLKPRVWANPSEYSFNNFGASFLILFEIVSQEGWTGVMNTARDIVGLAYQPSQDAARYNALFFVVFNLAGGYFVTSLFVAIVIENYTLRTGTALMTANQRRWMDLKKLLGGIKMSKRTLIPPTNPFRRLCFTLASPKRSVMNNALTVVTVLIGILLMTENIHSNNWEWIKDWIYLGLLVLLVLEVVIKMAAFGWASFRKNRWNLYNGFLAIAALFITVLRVSGLAYQPLVQTQKLLLTAILLRLVPRSDSLNQLFMTMASSLRSIGSLLGVWLVVFTVYGIMFVEVFGLTKYGENGGKHVNFRTFTSALLMMVRMSTGEGWNDLMHAFTVEKPLCVNQPDNYLESDCGSTAWAYTLFISFNIISMYIFTNMFIVVVMHNFSYVYQIAPGFSLVTRDQIREYKRAWAEVDVDQTGFIQEKDLVRFLKKLRGAFDLRIHLEEHSLDRLQSRLETTMPSAVSMTAKEIVSRKSQRRVLVLNETKRRGGHRRGDSQGGSLGGGPEMATGGNGNNGSPQGAFDNGTQDHEDLRYKLDLDYNIHAFNSAAANIDRARIRRRRRTFNFLYNEVVMSMEPIPTPESKKANRLSASLFGFHFGSGGEKTRGGPSAPAAFGGIGDGSRGLHDAFEMRSIAAGGTGSGQGGAALKRPMGISFQKMLNILAQYTLIEDDQCLLIGDLLRHRQKMDRIYARVHTHHVRSVLLMVMLRQRFKKHYRELQRIRAQVEEQNQDGGGRGPPKDEAGGGGARSGPSTFDQSAYSTPSSTVSGVAVPSPRPFEQGEVGGKGYSVVGATTNASGRSVEHAQGGDSRAPPPLPPRADTNFSDSTLPVTTATSLGAGNARRVQVQDDNIEEVHEQPQQQQQARQGDEGRQSGRMDPDAAQAMVESLRSDWRSFLSNHDLRVDLKQEYDEDGLAQSPKPTSGEVGNDGATDSGAGVLSSQRRTGDGFDPGVHGHARTLSDGSAFAQVEKGNASVQRSSTGQA</sequence>
<feature type="transmembrane region" description="Helical" evidence="18">
    <location>
        <begin position="71"/>
        <end position="92"/>
    </location>
</feature>
<dbReference type="GO" id="GO:0008331">
    <property type="term" value="F:high voltage-gated calcium channel activity"/>
    <property type="evidence" value="ECO:0007669"/>
    <property type="project" value="TreeGrafter"/>
</dbReference>
<feature type="transmembrane region" description="Helical" evidence="18">
    <location>
        <begin position="1055"/>
        <end position="1074"/>
    </location>
</feature>
<evidence type="ECO:0000256" key="7">
    <source>
        <dbReference type="ARBA" id="ARBA00022692"/>
    </source>
</evidence>
<dbReference type="SUPFAM" id="SSF81324">
    <property type="entry name" value="Voltage-gated potassium channels"/>
    <property type="match status" value="3"/>
</dbReference>
<dbReference type="FunFam" id="1.10.287.70:FF:000093">
    <property type="entry name" value="Calcium channel subunit Cch1"/>
    <property type="match status" value="1"/>
</dbReference>
<dbReference type="GO" id="GO:0005509">
    <property type="term" value="F:calcium ion binding"/>
    <property type="evidence" value="ECO:0007669"/>
    <property type="project" value="InterPro"/>
</dbReference>
<evidence type="ECO:0000256" key="17">
    <source>
        <dbReference type="SAM" id="MobiDB-lite"/>
    </source>
</evidence>
<dbReference type="GO" id="GO:0005891">
    <property type="term" value="C:voltage-gated calcium channel complex"/>
    <property type="evidence" value="ECO:0007669"/>
    <property type="project" value="TreeGrafter"/>
</dbReference>
<gene>
    <name evidence="20" type="primary">CCH1_1</name>
    <name evidence="20" type="ORF">DFQ27_005239</name>
</gene>
<evidence type="ECO:0000256" key="10">
    <source>
        <dbReference type="ARBA" id="ARBA00022989"/>
    </source>
</evidence>
<feature type="compositionally biased region" description="Polar residues" evidence="17">
    <location>
        <begin position="1759"/>
        <end position="1769"/>
    </location>
</feature>
<evidence type="ECO:0000256" key="2">
    <source>
        <dbReference type="ARBA" id="ARBA00022448"/>
    </source>
</evidence>
<feature type="transmembrane region" description="Helical" evidence="18">
    <location>
        <begin position="212"/>
        <end position="230"/>
    </location>
</feature>
<feature type="region of interest" description="Disordered" evidence="17">
    <location>
        <begin position="1511"/>
        <end position="1671"/>
    </location>
</feature>
<evidence type="ECO:0000313" key="20">
    <source>
        <dbReference type="EMBL" id="KAG0268944.1"/>
    </source>
</evidence>
<dbReference type="PANTHER" id="PTHR45628:SF7">
    <property type="entry name" value="VOLTAGE-DEPENDENT CALCIUM CHANNEL TYPE A SUBUNIT ALPHA-1"/>
    <property type="match status" value="1"/>
</dbReference>
<feature type="transmembrane region" description="Helical" evidence="18">
    <location>
        <begin position="601"/>
        <end position="624"/>
    </location>
</feature>
<dbReference type="Gene3D" id="1.10.287.70">
    <property type="match status" value="4"/>
</dbReference>
<evidence type="ECO:0000256" key="18">
    <source>
        <dbReference type="SAM" id="Phobius"/>
    </source>
</evidence>
<keyword evidence="8" id="KW-0106">Calcium</keyword>
<proteinExistence type="inferred from homology"/>
<keyword evidence="12 18" id="KW-0472">Membrane</keyword>
<keyword evidence="4" id="KW-0597">Phosphoprotein</keyword>
<feature type="compositionally biased region" description="Basic and acidic residues" evidence="17">
    <location>
        <begin position="1652"/>
        <end position="1664"/>
    </location>
</feature>
<name>A0A9P6QKM9_9FUNG</name>
<dbReference type="PROSITE" id="PS00018">
    <property type="entry name" value="EF_HAND_1"/>
    <property type="match status" value="1"/>
</dbReference>
<keyword evidence="21" id="KW-1185">Reference proteome</keyword>
<dbReference type="Gene3D" id="1.20.120.350">
    <property type="entry name" value="Voltage-gated potassium channels. Chain C"/>
    <property type="match status" value="3"/>
</dbReference>
<evidence type="ECO:0000256" key="11">
    <source>
        <dbReference type="ARBA" id="ARBA00023065"/>
    </source>
</evidence>
<dbReference type="Pfam" id="PF00520">
    <property type="entry name" value="Ion_trans"/>
    <property type="match status" value="4"/>
</dbReference>
<feature type="region of interest" description="Disordered" evidence="17">
    <location>
        <begin position="1267"/>
        <end position="1312"/>
    </location>
</feature>
<dbReference type="Proteomes" id="UP000807716">
    <property type="component" value="Unassembled WGS sequence"/>
</dbReference>
<evidence type="ECO:0000259" key="19">
    <source>
        <dbReference type="PROSITE" id="PS50222"/>
    </source>
</evidence>
<keyword evidence="10 18" id="KW-1133">Transmembrane helix</keyword>
<feature type="compositionally biased region" description="Polar residues" evidence="17">
    <location>
        <begin position="1607"/>
        <end position="1623"/>
    </location>
</feature>
<feature type="transmembrane region" description="Helical" evidence="18">
    <location>
        <begin position="260"/>
        <end position="293"/>
    </location>
</feature>
<reference evidence="20" key="1">
    <citation type="journal article" date="2020" name="Fungal Divers.">
        <title>Resolving the Mortierellaceae phylogeny through synthesis of multi-gene phylogenetics and phylogenomics.</title>
        <authorList>
            <person name="Vandepol N."/>
            <person name="Liber J."/>
            <person name="Desiro A."/>
            <person name="Na H."/>
            <person name="Kennedy M."/>
            <person name="Barry K."/>
            <person name="Grigoriev I.V."/>
            <person name="Miller A.N."/>
            <person name="O'Donnell K."/>
            <person name="Stajich J.E."/>
            <person name="Bonito G."/>
        </authorList>
    </citation>
    <scope>NUCLEOTIDE SEQUENCE</scope>
    <source>
        <strain evidence="20">BC1065</strain>
    </source>
</reference>
<organism evidence="20 21">
    <name type="scientific">Actinomortierella ambigua</name>
    <dbReference type="NCBI Taxonomy" id="1343610"/>
    <lineage>
        <taxon>Eukaryota</taxon>
        <taxon>Fungi</taxon>
        <taxon>Fungi incertae sedis</taxon>
        <taxon>Mucoromycota</taxon>
        <taxon>Mortierellomycotina</taxon>
        <taxon>Mortierellomycetes</taxon>
        <taxon>Mortierellales</taxon>
        <taxon>Mortierellaceae</taxon>
        <taxon>Actinomortierella</taxon>
    </lineage>
</organism>
<dbReference type="InterPro" id="IPR002048">
    <property type="entry name" value="EF_hand_dom"/>
</dbReference>
<feature type="region of interest" description="Disordered" evidence="17">
    <location>
        <begin position="446"/>
        <end position="468"/>
    </location>
</feature>
<feature type="transmembrane region" description="Helical" evidence="18">
    <location>
        <begin position="741"/>
        <end position="766"/>
    </location>
</feature>
<keyword evidence="6" id="KW-0107">Calcium channel</keyword>
<feature type="compositionally biased region" description="Gly residues" evidence="17">
    <location>
        <begin position="1281"/>
        <end position="1299"/>
    </location>
</feature>
<evidence type="ECO:0000256" key="9">
    <source>
        <dbReference type="ARBA" id="ARBA00022882"/>
    </source>
</evidence>
<evidence type="ECO:0000256" key="14">
    <source>
        <dbReference type="ARBA" id="ARBA00023303"/>
    </source>
</evidence>
<dbReference type="GO" id="GO:0098703">
    <property type="term" value="P:calcium ion import across plasma membrane"/>
    <property type="evidence" value="ECO:0007669"/>
    <property type="project" value="TreeGrafter"/>
</dbReference>
<dbReference type="InterPro" id="IPR018247">
    <property type="entry name" value="EF_Hand_1_Ca_BS"/>
</dbReference>
<evidence type="ECO:0000256" key="16">
    <source>
        <dbReference type="ARBA" id="ARBA00067459"/>
    </source>
</evidence>
<feature type="compositionally biased region" description="Basic and acidic residues" evidence="17">
    <location>
        <begin position="1269"/>
        <end position="1280"/>
    </location>
</feature>
<evidence type="ECO:0000256" key="13">
    <source>
        <dbReference type="ARBA" id="ARBA00023180"/>
    </source>
</evidence>
<evidence type="ECO:0000256" key="6">
    <source>
        <dbReference type="ARBA" id="ARBA00022673"/>
    </source>
</evidence>
<accession>A0A9P6QKM9</accession>
<feature type="transmembrane region" description="Helical" evidence="18">
    <location>
        <begin position="180"/>
        <end position="200"/>
    </location>
</feature>
<feature type="transmembrane region" description="Helical" evidence="18">
    <location>
        <begin position="341"/>
        <end position="368"/>
    </location>
</feature>
<evidence type="ECO:0000256" key="15">
    <source>
        <dbReference type="ARBA" id="ARBA00061395"/>
    </source>
</evidence>
<dbReference type="EMBL" id="JAAAJB010000037">
    <property type="protein sequence ID" value="KAG0268944.1"/>
    <property type="molecule type" value="Genomic_DNA"/>
</dbReference>
<dbReference type="PANTHER" id="PTHR45628">
    <property type="entry name" value="VOLTAGE-DEPENDENT CALCIUM CHANNEL TYPE A SUBUNIT ALPHA-1"/>
    <property type="match status" value="1"/>
</dbReference>
<feature type="transmembrane region" description="Helical" evidence="18">
    <location>
        <begin position="992"/>
        <end position="1009"/>
    </location>
</feature>
<evidence type="ECO:0000256" key="8">
    <source>
        <dbReference type="ARBA" id="ARBA00022837"/>
    </source>
</evidence>
<dbReference type="InterPro" id="IPR050599">
    <property type="entry name" value="VDCC_alpha-1_subunit"/>
</dbReference>
<dbReference type="OrthoDB" id="416585at2759"/>
<feature type="transmembrane region" description="Helical" evidence="18">
    <location>
        <begin position="962"/>
        <end position="985"/>
    </location>
</feature>
<comment type="caution">
    <text evidence="20">The sequence shown here is derived from an EMBL/GenBank/DDBJ whole genome shotgun (WGS) entry which is preliminary data.</text>
</comment>
<keyword evidence="7 18" id="KW-0812">Transmembrane</keyword>
<keyword evidence="14" id="KW-0407">Ion channel</keyword>
<comment type="subcellular location">
    <subcellularLocation>
        <location evidence="1">Cell membrane</location>
        <topology evidence="1">Multi-pass membrane protein</topology>
    </subcellularLocation>
</comment>
<feature type="domain" description="EF-hand" evidence="19">
    <location>
        <begin position="1186"/>
        <end position="1221"/>
    </location>
</feature>
<evidence type="ECO:0000313" key="21">
    <source>
        <dbReference type="Proteomes" id="UP000807716"/>
    </source>
</evidence>
<keyword evidence="5" id="KW-0109">Calcium transport</keyword>
<protein>
    <recommendedName>
        <fullName evidence="16">Calcium-channel protein CCH1</fullName>
    </recommendedName>
</protein>
<dbReference type="SMART" id="SM00054">
    <property type="entry name" value="EFh"/>
    <property type="match status" value="1"/>
</dbReference>